<dbReference type="InterPro" id="IPR002083">
    <property type="entry name" value="MATH/TRAF_dom"/>
</dbReference>
<dbReference type="CDD" id="cd00121">
    <property type="entry name" value="MATH"/>
    <property type="match status" value="1"/>
</dbReference>
<dbReference type="Pfam" id="PF22486">
    <property type="entry name" value="MATH_2"/>
    <property type="match status" value="1"/>
</dbReference>
<evidence type="ECO:0000313" key="4">
    <source>
        <dbReference type="Proteomes" id="UP001497444"/>
    </source>
</evidence>
<feature type="region of interest" description="Disordered" evidence="1">
    <location>
        <begin position="1"/>
        <end position="66"/>
    </location>
</feature>
<feature type="compositionally biased region" description="Low complexity" evidence="1">
    <location>
        <begin position="478"/>
        <end position="488"/>
    </location>
</feature>
<dbReference type="PANTHER" id="PTHR47477">
    <property type="entry name" value="TNF RECEPTOR-ASSOCIATED FACTOR HOMOLOG 1A"/>
    <property type="match status" value="1"/>
</dbReference>
<feature type="region of interest" description="Disordered" evidence="1">
    <location>
        <begin position="1328"/>
        <end position="1354"/>
    </location>
</feature>
<dbReference type="Gene3D" id="2.60.210.10">
    <property type="entry name" value="Apoptosis, Tumor Necrosis Factor Receptor Associated Protein 2, Chain A"/>
    <property type="match status" value="1"/>
</dbReference>
<feature type="compositionally biased region" description="Basic and acidic residues" evidence="1">
    <location>
        <begin position="828"/>
        <end position="842"/>
    </location>
</feature>
<sequence length="1354" mass="148674">MACHSRGDIGGSVMSEGPMPSKMNSSSDSISEWRSREQLEASPPSTSPAYWDTDEEDDFNSSSMTGPKPTDLYGKFTWKIENFSEISKRELRSNVFEVGGYKWYILVYPQGCDVCNHLSLFLCVADYDKLLPGWSHFAQFTIAVVNKDPKKSKYSDTLHRFCKKEHDWGWKKFMELSKILDGFTVANTLVIKAQVQVIRENPHCPFRCLDSQYRRELVRVYLTNVEGICRRFVEEKREKLGKLVEDTARWTSFQAFWSAVDDGTRWQLAHEKTDVILKAIVKRFFNEKEVTSTLVMDALYSGCKALAYRSHNKKGKADGVDMEETISLVVWVDKDAFVLAGDVLLLLERVVSETLPPYKDDKGPQSRTKDISAADDIGKDSVERDEQRLTELGRRTVEMFVLAHLYTNRVEVAYREAVALKRQEELIREEEAAGQAETELRAKREAAEREKRSRKKQAKQRRKDRKEKDKEPEEKCSQLEQESFQQQSAVLRPKERLQKESEILLLNPADTEKEEHDLSGMDTVVDVVGTLGLAMEDGDNDHTGWERGAGSYGQSGMEVAGFSGAVLEEGLAQNGKDELKHQASALDDSSSTCSSDSLPSVRPSLNDSFDSQPSMTDQNHTASRFVSSSCAVGGRSRADNEVYETVGNFMETEGIAQLTGMDLSDPVKASSSCSLAGVDTQTVILSLKERVHWLEQRLFEKEEEVVLLQERLSLFQHQMGLDGPLQNHRSLEKVSDASGLGLLGSTGSVHADESRSEVSTSSLLSDGAETPDGEKVTISSKEMPTMNGHSLTSNGHLSPVGELFPSHVGSNGDNTRSSFGVNTAKLDVIADRHAPGRSHKNEPSSPSHMGIPSFPAGISSVLLIPAGVQDTSSTSPAVGPAQPTSVLGLGEKPAIPFPVSHCVGATGHVGNGVEANGGSHSNESVTLNSPPVDALYRNAPTGKLKGSLGVTTYPVTLAPSVMGGILAPKPGVQRSASYMSSSNGHSLSNQVSTAATSSISTLVLTPPLAPSTTAASTSSPISSSRTEYIGHSLASQDDCSGQESAGGRCSQVGITFGTVTPEMLQHQQQQEQEQEQEQLQKKQIQESLLKSKQQPPVHQIFSHEQDDLEQARQHLMYPRVEHMIVSQHHHQQSHERLLHENTGLGGVRHAPNLVTLRESMNSGTVMSEEFPHLDIINDLLEDDQGFGMAFSAMLQHPGASQGLNHHLSILGQHTGLHTLNHYGQRRADGMGAVSNLEVDGTKRAADVDLSYLHSMEGNCNSDSLADSRQMTTPFSHQPLVKLHNSQHSFPDGVLSHYWPVTNVGMQAGSNNVRNGLGVHMGYPMMQTHHTSVSDRPSFSPGHNRYSVYSPVQQP</sequence>
<feature type="compositionally biased region" description="Basic and acidic residues" evidence="1">
    <location>
        <begin position="438"/>
        <end position="451"/>
    </location>
</feature>
<feature type="compositionally biased region" description="Polar residues" evidence="1">
    <location>
        <begin position="918"/>
        <end position="929"/>
    </location>
</feature>
<dbReference type="EMBL" id="OZ020102">
    <property type="protein sequence ID" value="CAK9276493.1"/>
    <property type="molecule type" value="Genomic_DNA"/>
</dbReference>
<proteinExistence type="predicted"/>
<feature type="region of interest" description="Disordered" evidence="1">
    <location>
        <begin position="913"/>
        <end position="932"/>
    </location>
</feature>
<evidence type="ECO:0000256" key="1">
    <source>
        <dbReference type="SAM" id="MobiDB-lite"/>
    </source>
</evidence>
<organism evidence="3 4">
    <name type="scientific">Sphagnum jensenii</name>
    <dbReference type="NCBI Taxonomy" id="128206"/>
    <lineage>
        <taxon>Eukaryota</taxon>
        <taxon>Viridiplantae</taxon>
        <taxon>Streptophyta</taxon>
        <taxon>Embryophyta</taxon>
        <taxon>Bryophyta</taxon>
        <taxon>Sphagnophytina</taxon>
        <taxon>Sphagnopsida</taxon>
        <taxon>Sphagnales</taxon>
        <taxon>Sphagnaceae</taxon>
        <taxon>Sphagnum</taxon>
    </lineage>
</organism>
<dbReference type="PROSITE" id="PS50144">
    <property type="entry name" value="MATH"/>
    <property type="match status" value="1"/>
</dbReference>
<feature type="compositionally biased region" description="Polar residues" evidence="1">
    <location>
        <begin position="777"/>
        <end position="796"/>
    </location>
</feature>
<evidence type="ECO:0000259" key="2">
    <source>
        <dbReference type="PROSITE" id="PS50144"/>
    </source>
</evidence>
<feature type="compositionally biased region" description="Low complexity" evidence="1">
    <location>
        <begin position="583"/>
        <end position="600"/>
    </location>
</feature>
<dbReference type="PANTHER" id="PTHR47477:SF8">
    <property type="entry name" value="TNF RECEPTOR-ASSOCIATED FACTOR HOMOLOG 1A"/>
    <property type="match status" value="1"/>
</dbReference>
<dbReference type="InterPro" id="IPR008974">
    <property type="entry name" value="TRAF-like"/>
</dbReference>
<feature type="compositionally biased region" description="Basic and acidic residues" evidence="1">
    <location>
        <begin position="466"/>
        <end position="477"/>
    </location>
</feature>
<feature type="compositionally biased region" description="Basic and acidic residues" evidence="1">
    <location>
        <begin position="358"/>
        <end position="382"/>
    </location>
</feature>
<accession>A0ABP0XFI8</accession>
<dbReference type="InterPro" id="IPR055327">
    <property type="entry name" value="TRAF1A/B"/>
</dbReference>
<dbReference type="Proteomes" id="UP001497444">
    <property type="component" value="Chromosome 7"/>
</dbReference>
<keyword evidence="4" id="KW-1185">Reference proteome</keyword>
<feature type="domain" description="MATH" evidence="2">
    <location>
        <begin position="73"/>
        <end position="195"/>
    </location>
</feature>
<dbReference type="SMART" id="SM00061">
    <property type="entry name" value="MATH"/>
    <property type="match status" value="1"/>
</dbReference>
<feature type="compositionally biased region" description="Polar residues" evidence="1">
    <location>
        <begin position="808"/>
        <end position="821"/>
    </location>
</feature>
<gene>
    <name evidence="3" type="ORF">CSSPJE1EN1_LOCUS21971</name>
</gene>
<evidence type="ECO:0000313" key="3">
    <source>
        <dbReference type="EMBL" id="CAK9276493.1"/>
    </source>
</evidence>
<feature type="compositionally biased region" description="Basic residues" evidence="1">
    <location>
        <begin position="452"/>
        <end position="465"/>
    </location>
</feature>
<feature type="region of interest" description="Disordered" evidence="1">
    <location>
        <begin position="576"/>
        <end position="622"/>
    </location>
</feature>
<feature type="region of interest" description="Disordered" evidence="1">
    <location>
        <begin position="745"/>
        <end position="852"/>
    </location>
</feature>
<feature type="region of interest" description="Disordered" evidence="1">
    <location>
        <begin position="429"/>
        <end position="493"/>
    </location>
</feature>
<protein>
    <recommendedName>
        <fullName evidence="2">MATH domain-containing protein</fullName>
    </recommendedName>
</protein>
<feature type="region of interest" description="Disordered" evidence="1">
    <location>
        <begin position="357"/>
        <end position="382"/>
    </location>
</feature>
<reference evidence="3" key="1">
    <citation type="submission" date="2024-02" db="EMBL/GenBank/DDBJ databases">
        <authorList>
            <consortium name="ELIXIR-Norway"/>
            <consortium name="Elixir Norway"/>
        </authorList>
    </citation>
    <scope>NUCLEOTIDE SEQUENCE</scope>
</reference>
<feature type="compositionally biased region" description="Polar residues" evidence="1">
    <location>
        <begin position="603"/>
        <end position="622"/>
    </location>
</feature>
<dbReference type="SUPFAM" id="SSF49599">
    <property type="entry name" value="TRAF domain-like"/>
    <property type="match status" value="1"/>
</dbReference>
<name>A0ABP0XFI8_9BRYO</name>